<reference evidence="9 10" key="1">
    <citation type="submission" date="2012-10" db="EMBL/GenBank/DDBJ databases">
        <authorList>
            <person name="Harkins D.M."/>
            <person name="Durkin A.S."/>
            <person name="Brinkac L.M."/>
            <person name="Selengut J.D."/>
            <person name="Sanka R."/>
            <person name="DePew J."/>
            <person name="Purushe J."/>
            <person name="Peacock S.J."/>
            <person name="Thaipadungpanit J."/>
            <person name="Wuthiekanun V.W."/>
            <person name="Day N.P."/>
            <person name="Vinetz J.M."/>
            <person name="Sutton G.G."/>
            <person name="Nelson W.C."/>
            <person name="Fouts D.E."/>
        </authorList>
    </citation>
    <scope>NUCLEOTIDE SEQUENCE [LARGE SCALE GENOMIC DNA]</scope>
    <source>
        <strain evidence="9 10">H1</strain>
    </source>
</reference>
<evidence type="ECO:0000313" key="10">
    <source>
        <dbReference type="Proteomes" id="UP000006253"/>
    </source>
</evidence>
<comment type="cofactor">
    <cofactor evidence="1">
        <name>[4Fe-4S] cluster</name>
        <dbReference type="ChEBI" id="CHEBI:49883"/>
    </cofactor>
</comment>
<protein>
    <submittedName>
        <fullName evidence="9">NADH ubiquinone oxidoreductase, 20 Kd subunit</fullName>
    </submittedName>
</protein>
<evidence type="ECO:0000313" key="9">
    <source>
        <dbReference type="EMBL" id="EKO15456.1"/>
    </source>
</evidence>
<dbReference type="PANTHER" id="PTHR42989:SF1">
    <property type="entry name" value="FORMATE HYDROGENLYASE SUBUNIT 7-RELATED"/>
    <property type="match status" value="1"/>
</dbReference>
<proteinExistence type="inferred from homology"/>
<comment type="similarity">
    <text evidence="2">Belongs to the complex I 20 kDa subunit family.</text>
</comment>
<organism evidence="9 10">
    <name type="scientific">Leptospira kirschneri str. H1</name>
    <dbReference type="NCBI Taxonomy" id="1049966"/>
    <lineage>
        <taxon>Bacteria</taxon>
        <taxon>Pseudomonadati</taxon>
        <taxon>Spirochaetota</taxon>
        <taxon>Spirochaetia</taxon>
        <taxon>Leptospirales</taxon>
        <taxon>Leptospiraceae</taxon>
        <taxon>Leptospira</taxon>
    </lineage>
</organism>
<evidence type="ECO:0000256" key="5">
    <source>
        <dbReference type="ARBA" id="ARBA00022723"/>
    </source>
</evidence>
<dbReference type="Gene3D" id="3.30.70.20">
    <property type="match status" value="1"/>
</dbReference>
<dbReference type="InterPro" id="IPR017900">
    <property type="entry name" value="4Fe4S_Fe_S_CS"/>
</dbReference>
<dbReference type="GO" id="GO:0051539">
    <property type="term" value="F:4 iron, 4 sulfur cluster binding"/>
    <property type="evidence" value="ECO:0007669"/>
    <property type="project" value="UniProtKB-KW"/>
</dbReference>
<sequence>MKIIFEILNIFRPAKTMNYKKVSPLNPNARGIPVPVLSSNESCLTCKSCEQVCPTHSLKIISKDKMSFDYGACLQCGRCSEVCSNGKIIDSGFVHVYSTDREALQVVYTNGMPDEKPEMETEEVKQFRKVTKKTGFQFREVAASGNNTTEAEINASFNALFDSEASKIRVVASPKHADALVYSGPVGPNMEGPLDTAWETMPSPKALVACGSEAISGGLFKLGKLPKQPDLFIGGDPPRPDVIVSAFRYLMGTWEFSFRAELSKYVQNLKNDK</sequence>
<dbReference type="SUPFAM" id="SSF54862">
    <property type="entry name" value="4Fe-4S ferredoxins"/>
    <property type="match status" value="1"/>
</dbReference>
<keyword evidence="6" id="KW-0408">Iron</keyword>
<dbReference type="PANTHER" id="PTHR42989">
    <property type="entry name" value="HYDROGENASE-4 COMPONENT I"/>
    <property type="match status" value="1"/>
</dbReference>
<dbReference type="PROSITE" id="PS51379">
    <property type="entry name" value="4FE4S_FER_2"/>
    <property type="match status" value="2"/>
</dbReference>
<evidence type="ECO:0000256" key="3">
    <source>
        <dbReference type="ARBA" id="ARBA00010870"/>
    </source>
</evidence>
<name>A0A0E2B3S7_9LEPT</name>
<evidence type="ECO:0000256" key="7">
    <source>
        <dbReference type="ARBA" id="ARBA00023014"/>
    </source>
</evidence>
<dbReference type="Pfam" id="PF01058">
    <property type="entry name" value="Oxidored_q6"/>
    <property type="match status" value="1"/>
</dbReference>
<dbReference type="PROSITE" id="PS00198">
    <property type="entry name" value="4FE4S_FER_1"/>
    <property type="match status" value="1"/>
</dbReference>
<dbReference type="RefSeq" id="WP_004765757.1">
    <property type="nucleotide sequence ID" value="NZ_AHMY02000047.1"/>
</dbReference>
<keyword evidence="7" id="KW-0411">Iron-sulfur</keyword>
<dbReference type="InterPro" id="IPR052375">
    <property type="entry name" value="Complex_I_20kDa-like"/>
</dbReference>
<gene>
    <name evidence="9" type="ORF">LEP1GSC081_1190</name>
</gene>
<feature type="domain" description="4Fe-4S ferredoxin-type" evidence="8">
    <location>
        <begin position="64"/>
        <end position="93"/>
    </location>
</feature>
<keyword evidence="9" id="KW-0830">Ubiquinone</keyword>
<evidence type="ECO:0000256" key="2">
    <source>
        <dbReference type="ARBA" id="ARBA00009173"/>
    </source>
</evidence>
<dbReference type="Pfam" id="PF13237">
    <property type="entry name" value="Fer4_10"/>
    <property type="match status" value="1"/>
</dbReference>
<evidence type="ECO:0000256" key="6">
    <source>
        <dbReference type="ARBA" id="ARBA00023004"/>
    </source>
</evidence>
<feature type="domain" description="4Fe-4S ferredoxin-type" evidence="8">
    <location>
        <begin position="33"/>
        <end position="63"/>
    </location>
</feature>
<keyword evidence="4" id="KW-0004">4Fe-4S</keyword>
<comment type="similarity">
    <text evidence="3">Belongs to the FrhG family.</text>
</comment>
<dbReference type="GO" id="GO:0046872">
    <property type="term" value="F:metal ion binding"/>
    <property type="evidence" value="ECO:0007669"/>
    <property type="project" value="UniProtKB-KW"/>
</dbReference>
<evidence type="ECO:0000256" key="4">
    <source>
        <dbReference type="ARBA" id="ARBA00022485"/>
    </source>
</evidence>
<accession>A0A0E2B3S7</accession>
<comment type="caution">
    <text evidence="9">The sequence shown here is derived from an EMBL/GenBank/DDBJ whole genome shotgun (WGS) entry which is preliminary data.</text>
</comment>
<dbReference type="Gene3D" id="3.40.50.12280">
    <property type="match status" value="1"/>
</dbReference>
<dbReference type="EMBL" id="AHMY02000047">
    <property type="protein sequence ID" value="EKO15456.1"/>
    <property type="molecule type" value="Genomic_DNA"/>
</dbReference>
<dbReference type="InterPro" id="IPR006137">
    <property type="entry name" value="NADH_UbQ_OxRdtase-like_20kDa"/>
</dbReference>
<dbReference type="InterPro" id="IPR017896">
    <property type="entry name" value="4Fe4S_Fe-S-bd"/>
</dbReference>
<keyword evidence="5" id="KW-0479">Metal-binding</keyword>
<dbReference type="SUPFAM" id="SSF56770">
    <property type="entry name" value="HydA/Nqo6-like"/>
    <property type="match status" value="1"/>
</dbReference>
<dbReference type="AlphaFoldDB" id="A0A0E2B3S7"/>
<dbReference type="Proteomes" id="UP000006253">
    <property type="component" value="Unassembled WGS sequence"/>
</dbReference>
<evidence type="ECO:0000256" key="1">
    <source>
        <dbReference type="ARBA" id="ARBA00001966"/>
    </source>
</evidence>
<evidence type="ECO:0000259" key="8">
    <source>
        <dbReference type="PROSITE" id="PS51379"/>
    </source>
</evidence>